<dbReference type="Proteomes" id="UP000414233">
    <property type="component" value="Unassembled WGS sequence"/>
</dbReference>
<dbReference type="InterPro" id="IPR014043">
    <property type="entry name" value="Acyl_transferase_dom"/>
</dbReference>
<dbReference type="Gene3D" id="3.40.366.10">
    <property type="entry name" value="Malonyl-Coenzyme A Acyl Carrier Protein, domain 2"/>
    <property type="match status" value="1"/>
</dbReference>
<protein>
    <recommendedName>
        <fullName evidence="1">[acyl-carrier-protein] S-malonyltransferase</fullName>
        <ecNumber evidence="1">2.3.1.39</ecNumber>
    </recommendedName>
</protein>
<dbReference type="SUPFAM" id="SSF52151">
    <property type="entry name" value="FabD/lysophospholipase-like"/>
    <property type="match status" value="1"/>
</dbReference>
<keyword evidence="3 6" id="KW-0012">Acyltransferase</keyword>
<evidence type="ECO:0000313" key="7">
    <source>
        <dbReference type="Proteomes" id="UP000414233"/>
    </source>
</evidence>
<dbReference type="PANTHER" id="PTHR42681">
    <property type="entry name" value="MALONYL-COA-ACYL CARRIER PROTEIN TRANSACYLASE, MITOCHONDRIAL"/>
    <property type="match status" value="1"/>
</dbReference>
<keyword evidence="2 6" id="KW-0808">Transferase</keyword>
<dbReference type="GO" id="GO:0005829">
    <property type="term" value="C:cytosol"/>
    <property type="evidence" value="ECO:0007669"/>
    <property type="project" value="TreeGrafter"/>
</dbReference>
<evidence type="ECO:0000313" key="6">
    <source>
        <dbReference type="EMBL" id="VVD80987.1"/>
    </source>
</evidence>
<comment type="catalytic activity">
    <reaction evidence="4">
        <text>holo-[ACP] + malonyl-CoA = malonyl-[ACP] + CoA</text>
        <dbReference type="Rhea" id="RHEA:41792"/>
        <dbReference type="Rhea" id="RHEA-COMP:9623"/>
        <dbReference type="Rhea" id="RHEA-COMP:9685"/>
        <dbReference type="ChEBI" id="CHEBI:57287"/>
        <dbReference type="ChEBI" id="CHEBI:57384"/>
        <dbReference type="ChEBI" id="CHEBI:64479"/>
        <dbReference type="ChEBI" id="CHEBI:78449"/>
        <dbReference type="EC" id="2.3.1.39"/>
    </reaction>
</comment>
<dbReference type="SUPFAM" id="SSF55048">
    <property type="entry name" value="Probable ACP-binding domain of malonyl-CoA ACP transacylase"/>
    <property type="match status" value="1"/>
</dbReference>
<name>A0A5E4SZ98_9BURK</name>
<dbReference type="InterPro" id="IPR050858">
    <property type="entry name" value="Mal-CoA-ACP_Trans/PKS_FabD"/>
</dbReference>
<dbReference type="InterPro" id="IPR017554">
    <property type="entry name" value="Malonate_deCOase_MdcHsu"/>
</dbReference>
<dbReference type="NCBIfam" id="TIGR03131">
    <property type="entry name" value="malonate_mdcH"/>
    <property type="match status" value="1"/>
</dbReference>
<evidence type="ECO:0000256" key="1">
    <source>
        <dbReference type="ARBA" id="ARBA00013258"/>
    </source>
</evidence>
<dbReference type="Pfam" id="PF00698">
    <property type="entry name" value="Acyl_transf_1"/>
    <property type="match status" value="1"/>
</dbReference>
<dbReference type="InterPro" id="IPR016036">
    <property type="entry name" value="Malonyl_transacylase_ACP-bd"/>
</dbReference>
<evidence type="ECO:0000256" key="3">
    <source>
        <dbReference type="ARBA" id="ARBA00023315"/>
    </source>
</evidence>
<feature type="domain" description="Malonyl-CoA:ACP transacylase (MAT)" evidence="5">
    <location>
        <begin position="6"/>
        <end position="307"/>
    </location>
</feature>
<evidence type="ECO:0000256" key="2">
    <source>
        <dbReference type="ARBA" id="ARBA00022679"/>
    </source>
</evidence>
<dbReference type="EC" id="2.3.1.39" evidence="1"/>
<dbReference type="Gene3D" id="3.30.70.250">
    <property type="entry name" value="Malonyl-CoA ACP transacylase, ACP-binding"/>
    <property type="match status" value="1"/>
</dbReference>
<dbReference type="RefSeq" id="WP_150695992.1">
    <property type="nucleotide sequence ID" value="NZ_CABPRZ010000003.1"/>
</dbReference>
<gene>
    <name evidence="6" type="primary">fabD_1</name>
    <name evidence="6" type="ORF">PTE30175_01060</name>
</gene>
<dbReference type="GO" id="GO:0004314">
    <property type="term" value="F:[acyl-carrier-protein] S-malonyltransferase activity"/>
    <property type="evidence" value="ECO:0007669"/>
    <property type="project" value="UniProtKB-EC"/>
</dbReference>
<reference evidence="6 7" key="1">
    <citation type="submission" date="2019-08" db="EMBL/GenBank/DDBJ databases">
        <authorList>
            <person name="Peeters C."/>
        </authorList>
    </citation>
    <scope>NUCLEOTIDE SEQUENCE [LARGE SCALE GENOMIC DNA]</scope>
    <source>
        <strain evidence="6 7">LMG 30175</strain>
    </source>
</reference>
<sequence length="309" mass="32582">MSVLFTFPGQGGQRTGMLHALPDAPEVARTLSEAHAALGRDPLTLDSEAALRSTVSVQLCLLIAGVAMARVLIARNARPDMVAGLSIGAWPAAVVANVLDFADAVRLVELRGQLMEAAYPSGFGMVAIVGLREAEVAAIVSRAHSPDAPAYVANLNAETQTVVAGADAALEQVRVQALASGASRACRLAMSVPSHCPLLDRQAAVLADAVKSVSLRLPRVTYVSGSHARVLFRADTIGHDLAWNMARQVHWHDAVRHAYERGARLSVEMPGGGVLTRLAHAGPEDSGALSVDTERIDSIVAHIQRNARQ</sequence>
<dbReference type="EMBL" id="CABPRZ010000003">
    <property type="protein sequence ID" value="VVD80987.1"/>
    <property type="molecule type" value="Genomic_DNA"/>
</dbReference>
<dbReference type="OrthoDB" id="9808564at2"/>
<dbReference type="InterPro" id="IPR016035">
    <property type="entry name" value="Acyl_Trfase/lysoPLipase"/>
</dbReference>
<dbReference type="GO" id="GO:0006633">
    <property type="term" value="P:fatty acid biosynthetic process"/>
    <property type="evidence" value="ECO:0007669"/>
    <property type="project" value="TreeGrafter"/>
</dbReference>
<dbReference type="SMART" id="SM00827">
    <property type="entry name" value="PKS_AT"/>
    <property type="match status" value="1"/>
</dbReference>
<organism evidence="6 7">
    <name type="scientific">Pandoraea terrae</name>
    <dbReference type="NCBI Taxonomy" id="1537710"/>
    <lineage>
        <taxon>Bacteria</taxon>
        <taxon>Pseudomonadati</taxon>
        <taxon>Pseudomonadota</taxon>
        <taxon>Betaproteobacteria</taxon>
        <taxon>Burkholderiales</taxon>
        <taxon>Burkholderiaceae</taxon>
        <taxon>Pandoraea</taxon>
    </lineage>
</organism>
<evidence type="ECO:0000259" key="5">
    <source>
        <dbReference type="SMART" id="SM00827"/>
    </source>
</evidence>
<dbReference type="InterPro" id="IPR001227">
    <property type="entry name" value="Ac_transferase_dom_sf"/>
</dbReference>
<evidence type="ECO:0000256" key="4">
    <source>
        <dbReference type="ARBA" id="ARBA00048462"/>
    </source>
</evidence>
<keyword evidence="7" id="KW-1185">Reference proteome</keyword>
<dbReference type="AlphaFoldDB" id="A0A5E4SZ98"/>
<dbReference type="PANTHER" id="PTHR42681:SF1">
    <property type="entry name" value="MALONYL-COA-ACYL CARRIER PROTEIN TRANSACYLASE, MITOCHONDRIAL"/>
    <property type="match status" value="1"/>
</dbReference>
<proteinExistence type="predicted"/>
<accession>A0A5E4SZ98</accession>